<proteinExistence type="predicted"/>
<sequence length="153" mass="17368">MSWYPNFVVTERPSGKRTPEHRNGEALVMCRMKRAWKCIPDPYQVGLVRHLVSRACKRRSHKGGGRLRIKTGRRVHAADEPVNLFTIEVNGYPVTARHAGSRERYARVTKVLACKDIDKNRIPDASCPMCWHEGSTPRDVDVGVDGCREKFGP</sequence>
<dbReference type="EMBL" id="MU004295">
    <property type="protein sequence ID" value="KAF2661099.1"/>
    <property type="molecule type" value="Genomic_DNA"/>
</dbReference>
<accession>A0A6A6TLZ8</accession>
<dbReference type="Proteomes" id="UP000799324">
    <property type="component" value="Unassembled WGS sequence"/>
</dbReference>
<dbReference type="AlphaFoldDB" id="A0A6A6TLZ8"/>
<keyword evidence="2" id="KW-1185">Reference proteome</keyword>
<gene>
    <name evidence="1" type="ORF">K491DRAFT_749376</name>
</gene>
<name>A0A6A6TLZ8_9PLEO</name>
<reference evidence="1" key="1">
    <citation type="journal article" date="2020" name="Stud. Mycol.">
        <title>101 Dothideomycetes genomes: a test case for predicting lifestyles and emergence of pathogens.</title>
        <authorList>
            <person name="Haridas S."/>
            <person name="Albert R."/>
            <person name="Binder M."/>
            <person name="Bloem J."/>
            <person name="Labutti K."/>
            <person name="Salamov A."/>
            <person name="Andreopoulos B."/>
            <person name="Baker S."/>
            <person name="Barry K."/>
            <person name="Bills G."/>
            <person name="Bluhm B."/>
            <person name="Cannon C."/>
            <person name="Castanera R."/>
            <person name="Culley D."/>
            <person name="Daum C."/>
            <person name="Ezra D."/>
            <person name="Gonzalez J."/>
            <person name="Henrissat B."/>
            <person name="Kuo A."/>
            <person name="Liang C."/>
            <person name="Lipzen A."/>
            <person name="Lutzoni F."/>
            <person name="Magnuson J."/>
            <person name="Mondo S."/>
            <person name="Nolan M."/>
            <person name="Ohm R."/>
            <person name="Pangilinan J."/>
            <person name="Park H.-J."/>
            <person name="Ramirez L."/>
            <person name="Alfaro M."/>
            <person name="Sun H."/>
            <person name="Tritt A."/>
            <person name="Yoshinaga Y."/>
            <person name="Zwiers L.-H."/>
            <person name="Turgeon B."/>
            <person name="Goodwin S."/>
            <person name="Spatafora J."/>
            <person name="Crous P."/>
            <person name="Grigoriev I."/>
        </authorList>
    </citation>
    <scope>NUCLEOTIDE SEQUENCE</scope>
    <source>
        <strain evidence="1">CBS 122681</strain>
    </source>
</reference>
<evidence type="ECO:0000313" key="1">
    <source>
        <dbReference type="EMBL" id="KAF2661099.1"/>
    </source>
</evidence>
<evidence type="ECO:0000313" key="2">
    <source>
        <dbReference type="Proteomes" id="UP000799324"/>
    </source>
</evidence>
<organism evidence="1 2">
    <name type="scientific">Lophiostoma macrostomum CBS 122681</name>
    <dbReference type="NCBI Taxonomy" id="1314788"/>
    <lineage>
        <taxon>Eukaryota</taxon>
        <taxon>Fungi</taxon>
        <taxon>Dikarya</taxon>
        <taxon>Ascomycota</taxon>
        <taxon>Pezizomycotina</taxon>
        <taxon>Dothideomycetes</taxon>
        <taxon>Pleosporomycetidae</taxon>
        <taxon>Pleosporales</taxon>
        <taxon>Lophiostomataceae</taxon>
        <taxon>Lophiostoma</taxon>
    </lineage>
</organism>
<protein>
    <submittedName>
        <fullName evidence="1">Uncharacterized protein</fullName>
    </submittedName>
</protein>